<gene>
    <name evidence="2" type="ORF">FO440_14380</name>
</gene>
<reference evidence="2 3" key="1">
    <citation type="submission" date="2019-07" db="EMBL/GenBank/DDBJ databases">
        <authorList>
            <person name="Huq M.A."/>
        </authorList>
    </citation>
    <scope>NUCLEOTIDE SEQUENCE [LARGE SCALE GENOMIC DNA]</scope>
    <source>
        <strain evidence="2 3">MAH-19</strain>
    </source>
</reference>
<feature type="domain" description="UPF0758" evidence="1">
    <location>
        <begin position="4"/>
        <end position="82"/>
    </location>
</feature>
<dbReference type="PANTHER" id="PTHR30471:SF3">
    <property type="entry name" value="UPF0758 PROTEIN YEES-RELATED"/>
    <property type="match status" value="1"/>
</dbReference>
<dbReference type="Pfam" id="PF20582">
    <property type="entry name" value="UPF0758_N"/>
    <property type="match status" value="1"/>
</dbReference>
<dbReference type="RefSeq" id="WP_144248958.1">
    <property type="nucleotide sequence ID" value="NZ_VLPK01000002.1"/>
</dbReference>
<evidence type="ECO:0000313" key="3">
    <source>
        <dbReference type="Proteomes" id="UP000318733"/>
    </source>
</evidence>
<proteinExistence type="predicted"/>
<protein>
    <recommendedName>
        <fullName evidence="1">UPF0758 domain-containing protein</fullName>
    </recommendedName>
</protein>
<keyword evidence="3" id="KW-1185">Reference proteome</keyword>
<name>A0A556MLY4_9SPHI</name>
<evidence type="ECO:0000259" key="1">
    <source>
        <dbReference type="Pfam" id="PF20582"/>
    </source>
</evidence>
<dbReference type="Proteomes" id="UP000318733">
    <property type="component" value="Unassembled WGS sequence"/>
</dbReference>
<dbReference type="InterPro" id="IPR001405">
    <property type="entry name" value="UPF0758"/>
</dbReference>
<dbReference type="InterPro" id="IPR046778">
    <property type="entry name" value="UPF0758_N"/>
</dbReference>
<dbReference type="PANTHER" id="PTHR30471">
    <property type="entry name" value="DNA REPAIR PROTEIN RADC"/>
    <property type="match status" value="1"/>
</dbReference>
<sequence length="211" mass="23510">MQDIKSISTTDRPRERLLTLGPGALSNMELLSILIGSGTRSAPLNEICGKLITVIDDQPAILAKMSIQELKQIKGIGKVKAIELTAALEFGKRAFFQNGTPLNLKTNKEAETFIRPYLEKQESIGYFLIMLNNRQELLATKEIGIVQNKPPSVKQLLTPALEAGATEFLVCRKTRMLPKIFEKKERAFILQLEAAAGMMTIKMRKLLIVDI</sequence>
<dbReference type="AlphaFoldDB" id="A0A556MLY4"/>
<organism evidence="2 3">
    <name type="scientific">Mucilaginibacter corticis</name>
    <dbReference type="NCBI Taxonomy" id="2597670"/>
    <lineage>
        <taxon>Bacteria</taxon>
        <taxon>Pseudomonadati</taxon>
        <taxon>Bacteroidota</taxon>
        <taxon>Sphingobacteriia</taxon>
        <taxon>Sphingobacteriales</taxon>
        <taxon>Sphingobacteriaceae</taxon>
        <taxon>Mucilaginibacter</taxon>
    </lineage>
</organism>
<dbReference type="EMBL" id="VLPK01000002">
    <property type="protein sequence ID" value="TSJ40920.1"/>
    <property type="molecule type" value="Genomic_DNA"/>
</dbReference>
<evidence type="ECO:0000313" key="2">
    <source>
        <dbReference type="EMBL" id="TSJ40920.1"/>
    </source>
</evidence>
<accession>A0A556MLY4</accession>
<comment type="caution">
    <text evidence="2">The sequence shown here is derived from an EMBL/GenBank/DDBJ whole genome shotgun (WGS) entry which is preliminary data.</text>
</comment>
<dbReference type="OrthoDB" id="798376at2"/>